<feature type="binding site" evidence="13">
    <location>
        <begin position="112"/>
        <end position="114"/>
    </location>
    <ligand>
        <name>ATP</name>
        <dbReference type="ChEBI" id="CHEBI:30616"/>
    </ligand>
</feature>
<dbReference type="GO" id="GO:0031123">
    <property type="term" value="P:RNA 3'-end processing"/>
    <property type="evidence" value="ECO:0007669"/>
    <property type="project" value="InterPro"/>
</dbReference>
<evidence type="ECO:0000256" key="5">
    <source>
        <dbReference type="ARBA" id="ARBA00022664"/>
    </source>
</evidence>
<dbReference type="OrthoDB" id="412748at2759"/>
<evidence type="ECO:0000259" key="18">
    <source>
        <dbReference type="Pfam" id="PF04928"/>
    </source>
</evidence>
<evidence type="ECO:0000256" key="12">
    <source>
        <dbReference type="ARBA" id="ARBA00048830"/>
    </source>
</evidence>
<feature type="transmembrane region" description="Helical" evidence="16">
    <location>
        <begin position="234"/>
        <end position="253"/>
    </location>
</feature>
<dbReference type="GO" id="GO:0003723">
    <property type="term" value="F:RNA binding"/>
    <property type="evidence" value="ECO:0007669"/>
    <property type="project" value="InterPro"/>
</dbReference>
<keyword evidence="16" id="KW-0472">Membrane</keyword>
<evidence type="ECO:0000256" key="4">
    <source>
        <dbReference type="ARBA" id="ARBA00012388"/>
    </source>
</evidence>
<feature type="binding site" evidence="13">
    <location>
        <position position="108"/>
    </location>
    <ligand>
        <name>ATP</name>
        <dbReference type="ChEBI" id="CHEBI:30616"/>
    </ligand>
</feature>
<comment type="similarity">
    <text evidence="3">Belongs to the poly(A) polymerase family.</text>
</comment>
<proteinExistence type="evidence at transcript level"/>
<dbReference type="AlphaFoldDB" id="T2M6R9"/>
<reference evidence="20" key="1">
    <citation type="journal article" date="2013" name="Genome Biol. Evol.">
        <title>Punctuated emergences of genetic and phenotypic innovations in eumetazoan, bilaterian, euteleostome, and hominidae ancestors.</title>
        <authorList>
            <person name="Wenger Y."/>
            <person name="Galliot B."/>
        </authorList>
    </citation>
    <scope>NUCLEOTIDE SEQUENCE</scope>
    <source>
        <tissue evidence="20">Whole animals</tissue>
    </source>
</reference>
<evidence type="ECO:0000256" key="3">
    <source>
        <dbReference type="ARBA" id="ARBA00010912"/>
    </source>
</evidence>
<comment type="cofactor">
    <cofactor evidence="1">
        <name>Mn(2+)</name>
        <dbReference type="ChEBI" id="CHEBI:29035"/>
    </cofactor>
</comment>
<feature type="region of interest" description="Disordered" evidence="15">
    <location>
        <begin position="605"/>
        <end position="632"/>
    </location>
</feature>
<keyword evidence="7 14" id="KW-0479">Metal-binding</keyword>
<dbReference type="PANTHER" id="PTHR10682:SF10">
    <property type="entry name" value="POLYNUCLEOTIDE ADENYLYLTRANSFERASE"/>
    <property type="match status" value="1"/>
</dbReference>
<feature type="binding site" evidence="13">
    <location>
        <begin position="245"/>
        <end position="246"/>
    </location>
    <ligand>
        <name>ATP</name>
        <dbReference type="ChEBI" id="CHEBI:30616"/>
    </ligand>
</feature>
<feature type="binding site" evidence="14">
    <location>
        <position position="114"/>
    </location>
    <ligand>
        <name>Mg(2+)</name>
        <dbReference type="ChEBI" id="CHEBI:18420"/>
        <label>1</label>
        <note>catalytic</note>
    </ligand>
</feature>
<feature type="binding site" evidence="13">
    <location>
        <begin position="99"/>
        <end position="101"/>
    </location>
    <ligand>
        <name>ATP</name>
        <dbReference type="ChEBI" id="CHEBI:30616"/>
    </ligand>
</feature>
<feature type="binding site" evidence="13">
    <location>
        <position position="236"/>
    </location>
    <ligand>
        <name>ATP</name>
        <dbReference type="ChEBI" id="CHEBI:30616"/>
    </ligand>
</feature>
<organism evidence="20">
    <name type="scientific">Hydra vulgaris</name>
    <name type="common">Hydra</name>
    <name type="synonym">Hydra attenuata</name>
    <dbReference type="NCBI Taxonomy" id="6087"/>
    <lineage>
        <taxon>Eukaryota</taxon>
        <taxon>Metazoa</taxon>
        <taxon>Cnidaria</taxon>
        <taxon>Hydrozoa</taxon>
        <taxon>Hydroidolina</taxon>
        <taxon>Anthoathecata</taxon>
        <taxon>Aplanulata</taxon>
        <taxon>Hydridae</taxon>
        <taxon>Hydra</taxon>
    </lineage>
</organism>
<feature type="domain" description="Poly(A) polymerase RNA-binding" evidence="17">
    <location>
        <begin position="366"/>
        <end position="422"/>
    </location>
</feature>
<keyword evidence="16" id="KW-1133">Transmembrane helix</keyword>
<feature type="region of interest" description="Disordered" evidence="15">
    <location>
        <begin position="569"/>
        <end position="590"/>
    </location>
</feature>
<dbReference type="Gene3D" id="1.10.1410.10">
    <property type="match status" value="1"/>
</dbReference>
<keyword evidence="10 14" id="KW-0460">Magnesium</keyword>
<feature type="domain" description="Poly(A) polymerase nucleotidyltransferase" evidence="19">
    <location>
        <begin position="20"/>
        <end position="213"/>
    </location>
</feature>
<dbReference type="GO" id="GO:1990817">
    <property type="term" value="F:poly(A) RNA polymerase activity"/>
    <property type="evidence" value="ECO:0007669"/>
    <property type="project" value="UniProtKB-EC"/>
</dbReference>
<dbReference type="GO" id="GO:0006397">
    <property type="term" value="P:mRNA processing"/>
    <property type="evidence" value="ECO:0007669"/>
    <property type="project" value="UniProtKB-KW"/>
</dbReference>
<evidence type="ECO:0000256" key="6">
    <source>
        <dbReference type="ARBA" id="ARBA00022679"/>
    </source>
</evidence>
<evidence type="ECO:0000256" key="2">
    <source>
        <dbReference type="ARBA" id="ARBA00004123"/>
    </source>
</evidence>
<dbReference type="PANTHER" id="PTHR10682">
    <property type="entry name" value="POLY A POLYMERASE"/>
    <property type="match status" value="1"/>
</dbReference>
<comment type="cofactor">
    <cofactor evidence="14">
        <name>Mg(2+)</name>
        <dbReference type="ChEBI" id="CHEBI:18420"/>
    </cofactor>
    <text evidence="14">Binds 2 magnesium ions. Also active with manganese.</text>
</comment>
<dbReference type="FunFam" id="3.30.460.10:FF:000002">
    <property type="entry name" value="Poly(A) polymerase alpha, putative"/>
    <property type="match status" value="1"/>
</dbReference>
<evidence type="ECO:0000256" key="9">
    <source>
        <dbReference type="ARBA" id="ARBA00022840"/>
    </source>
</evidence>
<evidence type="ECO:0000259" key="17">
    <source>
        <dbReference type="Pfam" id="PF04926"/>
    </source>
</evidence>
<feature type="non-terminal residue" evidence="20">
    <location>
        <position position="1"/>
    </location>
</feature>
<evidence type="ECO:0000313" key="20">
    <source>
        <dbReference type="EMBL" id="CDG67600.1"/>
    </source>
</evidence>
<keyword evidence="16" id="KW-0812">Transmembrane</keyword>
<protein>
    <recommendedName>
        <fullName evidence="4">polynucleotide adenylyltransferase</fullName>
        <ecNumber evidence="4">2.7.7.19</ecNumber>
    </recommendedName>
</protein>
<dbReference type="EC" id="2.7.7.19" evidence="4"/>
<feature type="domain" description="Poly(A) polymerase RNA-binding" evidence="17">
    <location>
        <begin position="431"/>
        <end position="496"/>
    </location>
</feature>
<dbReference type="PIRSF" id="PIRSF018425">
    <property type="entry name" value="PolyA_polymerase"/>
    <property type="match status" value="1"/>
</dbReference>
<evidence type="ECO:0000256" key="8">
    <source>
        <dbReference type="ARBA" id="ARBA00022741"/>
    </source>
</evidence>
<dbReference type="GO" id="GO:0046872">
    <property type="term" value="F:metal ion binding"/>
    <property type="evidence" value="ECO:0007669"/>
    <property type="project" value="UniProtKB-KW"/>
</dbReference>
<dbReference type="Gene3D" id="3.30.460.10">
    <property type="entry name" value="Beta Polymerase, domain 2"/>
    <property type="match status" value="1"/>
</dbReference>
<dbReference type="InterPro" id="IPR014492">
    <property type="entry name" value="PolyA_polymerase"/>
</dbReference>
<feature type="binding site" evidence="14">
    <location>
        <position position="114"/>
    </location>
    <ligand>
        <name>Mg(2+)</name>
        <dbReference type="ChEBI" id="CHEBI:18420"/>
        <label>2</label>
        <note>catalytic</note>
    </ligand>
</feature>
<feature type="compositionally biased region" description="Basic and acidic residues" evidence="15">
    <location>
        <begin position="605"/>
        <end position="621"/>
    </location>
</feature>
<dbReference type="GO" id="GO:0005524">
    <property type="term" value="F:ATP binding"/>
    <property type="evidence" value="ECO:0007669"/>
    <property type="project" value="UniProtKB-KW"/>
</dbReference>
<keyword evidence="6" id="KW-0808">Transferase</keyword>
<keyword evidence="9 13" id="KW-0067">ATP-binding</keyword>
<dbReference type="GO" id="GO:0005634">
    <property type="term" value="C:nucleus"/>
    <property type="evidence" value="ECO:0007669"/>
    <property type="project" value="UniProtKB-SubCell"/>
</dbReference>
<feature type="binding site" evidence="13">
    <location>
        <position position="227"/>
    </location>
    <ligand>
        <name>ATP</name>
        <dbReference type="ChEBI" id="CHEBI:30616"/>
    </ligand>
</feature>
<evidence type="ECO:0000256" key="11">
    <source>
        <dbReference type="ARBA" id="ARBA00023242"/>
    </source>
</evidence>
<feature type="compositionally biased region" description="Polar residues" evidence="15">
    <location>
        <begin position="507"/>
        <end position="521"/>
    </location>
</feature>
<keyword evidence="11" id="KW-0539">Nucleus</keyword>
<keyword evidence="5" id="KW-0507">mRNA processing</keyword>
<feature type="domain" description="Poly(A) polymerase central" evidence="18">
    <location>
        <begin position="218"/>
        <end position="363"/>
    </location>
</feature>
<sequence length="692" mass="78617">KIMTSSATNTAATATTKQYGITSPINLSGPKEIDEELTKSLEETLKDYGVFETQEQIQHRMVVLGKLNKLALEWIVKTSIAKNMPESVANSVGGKIFTFGSFRLGVHTKGADIDTLLVAPRHIERADFFGSFYEFLKNREETKDLRAVEEAFVPVIKMNFDGIEIDLLFARLALTTIPEDLDLLDENLLKNLDARCVRSLNGCRVTDEILHLVPNIANFRMTLRAIKLWAKNQFVYSNVLGFLGGVSWAMLVARICQLYPNAIAATLVQKFFLIYSKWAWPQPVLLKQMPTENKLNFPIWDPRMNPADRFHLMPIITPAYPQQNSTFNVSMSSRTVMQDAFKRGFQVMEEIYSKTSTWKALFAPANFFQKYKHYIVLSAYSNSSEHHLEWEGLVESKIRILIVNLERNQFVKLAHVNPKSYDPILKSESGTVSRWFIGLEFQKPEGTENVNVDITAEIQYFTSTVHKQACQIAIFREGMRTEARHVKKKQLSNYLPNTVLRLKKKSSLNGGSEKQRSSLSECYSEKGESNDAFSQDSMQEANDLNMSEKLFVNDPPSSNEEIETLYQNDTPKQQGLKQHGVKRPSSPICLDESPLKRIREQMNDTAKDLNDTSKQQGLDKHGVKRPSSPISLDASPIKRIREQMDNELVDDGSDIPDTEVLIPQDELLDTNQLQPIQVNNVKKGAIKLRLNK</sequence>
<evidence type="ECO:0000256" key="1">
    <source>
        <dbReference type="ARBA" id="ARBA00001936"/>
    </source>
</evidence>
<evidence type="ECO:0000256" key="14">
    <source>
        <dbReference type="PIRSR" id="PIRSR018425-2"/>
    </source>
</evidence>
<dbReference type="CDD" id="cd05402">
    <property type="entry name" value="NT_PAP_TUTase"/>
    <property type="match status" value="1"/>
</dbReference>
<comment type="catalytic activity">
    <reaction evidence="12">
        <text>RNA(n) + ATP = RNA(n)-3'-adenine ribonucleotide + diphosphate</text>
        <dbReference type="Rhea" id="RHEA:11332"/>
        <dbReference type="Rhea" id="RHEA-COMP:14527"/>
        <dbReference type="Rhea" id="RHEA-COMP:17347"/>
        <dbReference type="ChEBI" id="CHEBI:30616"/>
        <dbReference type="ChEBI" id="CHEBI:33019"/>
        <dbReference type="ChEBI" id="CHEBI:140395"/>
        <dbReference type="ChEBI" id="CHEBI:173115"/>
        <dbReference type="EC" id="2.7.7.19"/>
    </reaction>
</comment>
<evidence type="ECO:0000256" key="10">
    <source>
        <dbReference type="ARBA" id="ARBA00022842"/>
    </source>
</evidence>
<dbReference type="FunFam" id="1.10.1410.10:FF:000001">
    <property type="entry name" value="Putative poly(A) polymerase gamma"/>
    <property type="match status" value="1"/>
</dbReference>
<comment type="subcellular location">
    <subcellularLocation>
        <location evidence="2">Nucleus</location>
    </subcellularLocation>
</comment>
<dbReference type="EMBL" id="HAAD01001368">
    <property type="protein sequence ID" value="CDG67600.1"/>
    <property type="molecule type" value="mRNA"/>
</dbReference>
<accession>T2M6R9</accession>
<keyword evidence="8 13" id="KW-0547">Nucleotide-binding</keyword>
<dbReference type="InterPro" id="IPR043519">
    <property type="entry name" value="NT_sf"/>
</dbReference>
<evidence type="ECO:0000259" key="19">
    <source>
        <dbReference type="Pfam" id="PF20750"/>
    </source>
</evidence>
<name>T2M6R9_HYDVU</name>
<dbReference type="SUPFAM" id="SSF81301">
    <property type="entry name" value="Nucleotidyltransferase"/>
    <property type="match status" value="1"/>
</dbReference>
<dbReference type="Pfam" id="PF20750">
    <property type="entry name" value="PAP_NTPase"/>
    <property type="match status" value="1"/>
</dbReference>
<feature type="binding site" evidence="14">
    <location>
        <position position="112"/>
    </location>
    <ligand>
        <name>Mg(2+)</name>
        <dbReference type="ChEBI" id="CHEBI:18420"/>
        <label>2</label>
        <note>catalytic</note>
    </ligand>
</feature>
<evidence type="ECO:0000256" key="15">
    <source>
        <dbReference type="SAM" id="MobiDB-lite"/>
    </source>
</evidence>
<feature type="region of interest" description="Disordered" evidence="15">
    <location>
        <begin position="505"/>
        <end position="534"/>
    </location>
</feature>
<dbReference type="SUPFAM" id="SSF55003">
    <property type="entry name" value="PAP/Archaeal CCA-adding enzyme, C-terminal domain"/>
    <property type="match status" value="1"/>
</dbReference>
<feature type="binding site" evidence="14">
    <location>
        <position position="166"/>
    </location>
    <ligand>
        <name>Mg(2+)</name>
        <dbReference type="ChEBI" id="CHEBI:18420"/>
        <label>2</label>
        <note>catalytic</note>
    </ligand>
</feature>
<dbReference type="SUPFAM" id="SSF81631">
    <property type="entry name" value="PAP/OAS1 substrate-binding domain"/>
    <property type="match status" value="1"/>
</dbReference>
<dbReference type="Pfam" id="PF04926">
    <property type="entry name" value="PAP_RNA-bind"/>
    <property type="match status" value="2"/>
</dbReference>
<feature type="binding site" evidence="13">
    <location>
        <position position="166"/>
    </location>
    <ligand>
        <name>ATP</name>
        <dbReference type="ChEBI" id="CHEBI:30616"/>
    </ligand>
</feature>
<dbReference type="InterPro" id="IPR011068">
    <property type="entry name" value="NuclTrfase_I-like_C"/>
</dbReference>
<dbReference type="InterPro" id="IPR007012">
    <property type="entry name" value="PolA_pol_cen_dom"/>
</dbReference>
<evidence type="ECO:0000256" key="7">
    <source>
        <dbReference type="ARBA" id="ARBA00022723"/>
    </source>
</evidence>
<feature type="binding site" evidence="14">
    <location>
        <position position="112"/>
    </location>
    <ligand>
        <name>Mg(2+)</name>
        <dbReference type="ChEBI" id="CHEBI:18420"/>
        <label>1</label>
        <note>catalytic</note>
    </ligand>
</feature>
<evidence type="ECO:0000256" key="16">
    <source>
        <dbReference type="SAM" id="Phobius"/>
    </source>
</evidence>
<gene>
    <name evidence="20" type="primary">PAPOLG</name>
</gene>
<dbReference type="Pfam" id="PF04928">
    <property type="entry name" value="PAP_central"/>
    <property type="match status" value="1"/>
</dbReference>
<evidence type="ECO:0000256" key="13">
    <source>
        <dbReference type="PIRSR" id="PIRSR018425-1"/>
    </source>
</evidence>
<dbReference type="InterPro" id="IPR048840">
    <property type="entry name" value="PolA_pol_NTPase"/>
</dbReference>
<dbReference type="InterPro" id="IPR007010">
    <property type="entry name" value="PolA_pol_RNA-bd_dom"/>
</dbReference>
<dbReference type="Gene3D" id="3.30.70.590">
    <property type="entry name" value="Poly(A) polymerase predicted RNA binding domain"/>
    <property type="match status" value="1"/>
</dbReference>